<dbReference type="EMBL" id="ANFO01000232">
    <property type="protein sequence ID" value="KGQ11250.1"/>
    <property type="molecule type" value="Genomic_DNA"/>
</dbReference>
<dbReference type="HOGENOM" id="CLU_005965_2_4_1"/>
<dbReference type="Pfam" id="PF00012">
    <property type="entry name" value="HSP70"/>
    <property type="match status" value="2"/>
</dbReference>
<dbReference type="InterPro" id="IPR018181">
    <property type="entry name" value="Heat_shock_70_CS"/>
</dbReference>
<dbReference type="PROSITE" id="PS01036">
    <property type="entry name" value="HSP70_3"/>
    <property type="match status" value="1"/>
</dbReference>
<dbReference type="SUPFAM" id="SSF53067">
    <property type="entry name" value="Actin-like ATPase domain"/>
    <property type="match status" value="2"/>
</dbReference>
<evidence type="ECO:0000256" key="2">
    <source>
        <dbReference type="ARBA" id="ARBA00022741"/>
    </source>
</evidence>
<evidence type="ECO:0000256" key="1">
    <source>
        <dbReference type="ARBA" id="ARBA00007381"/>
    </source>
</evidence>
<reference evidence="6 7" key="1">
    <citation type="submission" date="2012-10" db="EMBL/GenBank/DDBJ databases">
        <title>Genome sequencing and analysis of entomopathogenic fungi Beauveria bassiana D1-5.</title>
        <authorList>
            <person name="Li Q."/>
            <person name="Wang L."/>
            <person name="Zhang Z."/>
            <person name="Wang Q."/>
            <person name="Ren J."/>
            <person name="Wang M."/>
            <person name="Xu W."/>
            <person name="Wang J."/>
            <person name="Lu Y."/>
            <person name="Du Q."/>
            <person name="Sun Z."/>
        </authorList>
    </citation>
    <scope>NUCLEOTIDE SEQUENCE [LARGE SCALE GENOMIC DNA]</scope>
    <source>
        <strain evidence="6 7">D1-5</strain>
    </source>
</reference>
<name>A0A0A2VYL7_BEABA</name>
<dbReference type="PRINTS" id="PR00301">
    <property type="entry name" value="HEATSHOCK70"/>
</dbReference>
<dbReference type="PANTHER" id="PTHR19375">
    <property type="entry name" value="HEAT SHOCK PROTEIN 70KDA"/>
    <property type="match status" value="1"/>
</dbReference>
<dbReference type="STRING" id="1245745.A0A0A2VYL7"/>
<gene>
    <name evidence="6" type="ORF">BBAD15_g3080</name>
</gene>
<dbReference type="AlphaFoldDB" id="A0A0A2VYL7"/>
<keyword evidence="5" id="KW-0812">Transmembrane</keyword>
<keyword evidence="5" id="KW-0472">Membrane</keyword>
<dbReference type="InterPro" id="IPR029047">
    <property type="entry name" value="HSP70_peptide-bd_sf"/>
</dbReference>
<keyword evidence="2" id="KW-0547">Nucleotide-binding</keyword>
<dbReference type="InterPro" id="IPR043129">
    <property type="entry name" value="ATPase_NBD"/>
</dbReference>
<keyword evidence="4" id="KW-0143">Chaperone</keyword>
<dbReference type="PROSITE" id="PS00297">
    <property type="entry name" value="HSP70_1"/>
    <property type="match status" value="1"/>
</dbReference>
<dbReference type="InterPro" id="IPR042030">
    <property type="entry name" value="HscC_NBD"/>
</dbReference>
<evidence type="ECO:0000256" key="3">
    <source>
        <dbReference type="ARBA" id="ARBA00022840"/>
    </source>
</evidence>
<dbReference type="SUPFAM" id="SSF100920">
    <property type="entry name" value="Heat shock protein 70kD (HSP70), peptide-binding domain"/>
    <property type="match status" value="1"/>
</dbReference>
<dbReference type="PROSITE" id="PS00329">
    <property type="entry name" value="HSP70_2"/>
    <property type="match status" value="1"/>
</dbReference>
<sequence>MTGHISPIIGIDLGTSNSAVAWFSDAGAALILGRSGERLTPSVVGLDDDGHLLIGEAAKARLVSHPHLTVASFKRYMGTDKIFTLGPQSFRAEELSALVLRKLKADAEVALGRSVTRAAITVPAYFNDSQRKAVKAAGQMAGLEVERLLNEPTAAALAYGLADSREQKFLVFDLGGGTFDVSIVDMFEGVIEVRASSGDAWLGGDDFTEALCQWMLSHYPQLTLDDPTFAAELTRQAESLKQQLSSQDRASAKLVYAGEEFSWDLNEETFHTCCGTLLSRLKKPVVQALQDAQFDVAQLDHVILVGGATRMPLVRQLVTRMFGRFPRNELNPDEVVALGAGVQAGLIAEDKALDDVVLTDVMPYSLGIEVARRHGDRIEEGFFAPLIERNAFVPVSVMQTFSTVNDNQRKIEIEVYQGESRKVSDNLRLDSMSIQIPPRKAGELSVDVRFTYTLDGILEVECKVDGEQTASTMVIEKSPGTLSAEEIAKRLKQLDALKQHPRDVPENRQLAAEAAKRYEQTLGDRRQIIDHYATQFERALGSQDLRIIAAARDELRRVLDQLNDGLDESEIRRAYARELKLRRPDKDPKGFQALREAFDSAKRYASSTPETLWIDARDIVLVDEPGPEFMEEVAPPSAQADVPEEGWNRNELWQQAQAFAALLVRDETTGFGELHHYLEQEIPDSLTAGKTFSLMLAEALSEQPWLYRSLLNEASAIMGWQIDNYRSSQLPDWLIHALDAQIANTDRENYWLILSRQYDGDNKVSSGLTRVLMMAAILLVPLDFTLWEKRSRWRTLPQSIVKAIIVFPVKAIRGLPPLVNVLAAILLPMLYGIIIKMVYFIK</sequence>
<dbReference type="Proteomes" id="UP000030106">
    <property type="component" value="Unassembled WGS sequence"/>
</dbReference>
<dbReference type="GO" id="GO:0005524">
    <property type="term" value="F:ATP binding"/>
    <property type="evidence" value="ECO:0007669"/>
    <property type="project" value="UniProtKB-KW"/>
</dbReference>
<dbReference type="Gene3D" id="3.90.640.10">
    <property type="entry name" value="Actin, Chain A, domain 4"/>
    <property type="match status" value="1"/>
</dbReference>
<dbReference type="Gene3D" id="3.30.420.40">
    <property type="match status" value="2"/>
</dbReference>
<evidence type="ECO:0000313" key="7">
    <source>
        <dbReference type="Proteomes" id="UP000030106"/>
    </source>
</evidence>
<evidence type="ECO:0000256" key="5">
    <source>
        <dbReference type="SAM" id="Phobius"/>
    </source>
</evidence>
<organism evidence="6 7">
    <name type="scientific">Beauveria bassiana D1-5</name>
    <dbReference type="NCBI Taxonomy" id="1245745"/>
    <lineage>
        <taxon>Eukaryota</taxon>
        <taxon>Fungi</taxon>
        <taxon>Dikarya</taxon>
        <taxon>Ascomycota</taxon>
        <taxon>Pezizomycotina</taxon>
        <taxon>Sordariomycetes</taxon>
        <taxon>Hypocreomycetidae</taxon>
        <taxon>Hypocreales</taxon>
        <taxon>Cordycipitaceae</taxon>
        <taxon>Beauveria</taxon>
    </lineage>
</organism>
<keyword evidence="5" id="KW-1133">Transmembrane helix</keyword>
<evidence type="ECO:0000313" key="6">
    <source>
        <dbReference type="EMBL" id="KGQ11250.1"/>
    </source>
</evidence>
<feature type="transmembrane region" description="Helical" evidence="5">
    <location>
        <begin position="821"/>
        <end position="841"/>
    </location>
</feature>
<comment type="similarity">
    <text evidence="1">Belongs to the heat shock protein 70 family.</text>
</comment>
<evidence type="ECO:0000256" key="4">
    <source>
        <dbReference type="ARBA" id="ARBA00023186"/>
    </source>
</evidence>
<dbReference type="FunFam" id="3.30.420.40:FF:000071">
    <property type="entry name" value="Molecular chaperone DnaK"/>
    <property type="match status" value="1"/>
</dbReference>
<dbReference type="GO" id="GO:0140662">
    <property type="term" value="F:ATP-dependent protein folding chaperone"/>
    <property type="evidence" value="ECO:0007669"/>
    <property type="project" value="InterPro"/>
</dbReference>
<dbReference type="Gene3D" id="2.60.34.10">
    <property type="entry name" value="Substrate Binding Domain Of DNAk, Chain A, domain 1"/>
    <property type="match status" value="1"/>
</dbReference>
<protein>
    <submittedName>
        <fullName evidence="6">Chaperone protein hscC</fullName>
    </submittedName>
</protein>
<proteinExistence type="inferred from homology"/>
<comment type="caution">
    <text evidence="6">The sequence shown here is derived from an EMBL/GenBank/DDBJ whole genome shotgun (WGS) entry which is preliminary data.</text>
</comment>
<dbReference type="InterPro" id="IPR013126">
    <property type="entry name" value="Hsp_70_fam"/>
</dbReference>
<keyword evidence="3" id="KW-0067">ATP-binding</keyword>
<dbReference type="CDD" id="cd10235">
    <property type="entry name" value="ASKHA_NBD_HSP70_HscC"/>
    <property type="match status" value="1"/>
</dbReference>
<accession>A0A0A2VYL7</accession>